<feature type="transmembrane region" description="Helical" evidence="6">
    <location>
        <begin position="32"/>
        <end position="51"/>
    </location>
</feature>
<keyword evidence="3 6" id="KW-0812">Transmembrane</keyword>
<feature type="transmembrane region" description="Helical" evidence="6">
    <location>
        <begin position="63"/>
        <end position="86"/>
    </location>
</feature>
<dbReference type="PROSITE" id="PS51257">
    <property type="entry name" value="PROKAR_LIPOPROTEIN"/>
    <property type="match status" value="1"/>
</dbReference>
<feature type="transmembrane region" description="Helical" evidence="6">
    <location>
        <begin position="92"/>
        <end position="119"/>
    </location>
</feature>
<keyword evidence="4 6" id="KW-1133">Transmembrane helix</keyword>
<evidence type="ECO:0000313" key="7">
    <source>
        <dbReference type="EMBL" id="CAB3263417.1"/>
    </source>
</evidence>
<name>A0A6F9DIY6_9ASCI</name>
<evidence type="ECO:0000256" key="6">
    <source>
        <dbReference type="SAM" id="Phobius"/>
    </source>
</evidence>
<organism evidence="7">
    <name type="scientific">Phallusia mammillata</name>
    <dbReference type="NCBI Taxonomy" id="59560"/>
    <lineage>
        <taxon>Eukaryota</taxon>
        <taxon>Metazoa</taxon>
        <taxon>Chordata</taxon>
        <taxon>Tunicata</taxon>
        <taxon>Ascidiacea</taxon>
        <taxon>Phlebobranchia</taxon>
        <taxon>Ascidiidae</taxon>
        <taxon>Phallusia</taxon>
    </lineage>
</organism>
<proteinExistence type="evidence at transcript level"/>
<dbReference type="GO" id="GO:0032511">
    <property type="term" value="P:late endosome to vacuole transport via multivesicular body sorting pathway"/>
    <property type="evidence" value="ECO:0007669"/>
    <property type="project" value="TreeGrafter"/>
</dbReference>
<evidence type="ECO:0000256" key="5">
    <source>
        <dbReference type="ARBA" id="ARBA00023136"/>
    </source>
</evidence>
<evidence type="ECO:0000256" key="1">
    <source>
        <dbReference type="ARBA" id="ARBA00004141"/>
    </source>
</evidence>
<dbReference type="PANTHER" id="PTHR12050:SF0">
    <property type="entry name" value="RH04491P"/>
    <property type="match status" value="1"/>
</dbReference>
<reference evidence="7" key="1">
    <citation type="submission" date="2020-04" db="EMBL/GenBank/DDBJ databases">
        <authorList>
            <person name="Neveu A P."/>
        </authorList>
    </citation>
    <scope>NUCLEOTIDE SEQUENCE</scope>
    <source>
        <tissue evidence="7">Whole embryo</tissue>
    </source>
</reference>
<evidence type="ECO:0000256" key="3">
    <source>
        <dbReference type="ARBA" id="ARBA00022692"/>
    </source>
</evidence>
<gene>
    <name evidence="7" type="primary">Leprot</name>
</gene>
<comment type="similarity">
    <text evidence="2">Belongs to the OB-RGRP/VPS55 family.</text>
</comment>
<comment type="subcellular location">
    <subcellularLocation>
        <location evidence="1">Membrane</location>
        <topology evidence="1">Multi-pass membrane protein</topology>
    </subcellularLocation>
</comment>
<dbReference type="Pfam" id="PF04133">
    <property type="entry name" value="Vps55"/>
    <property type="match status" value="1"/>
</dbReference>
<sequence length="130" mass="14168">MAVKGLVLLALAGSAALTFLMLACVLPQFGVYWPLFVLMFYFLAPIPILIARKLGGDADSTSTACKELAVFFTTGIVVSAFGLPVILAHAQIILWGACAFVLAGNIIAFLTILGFFMYFTQDSDYEFQRW</sequence>
<accession>A0A6F9DIY6</accession>
<evidence type="ECO:0000256" key="4">
    <source>
        <dbReference type="ARBA" id="ARBA00022989"/>
    </source>
</evidence>
<keyword evidence="5 6" id="KW-0472">Membrane</keyword>
<dbReference type="EMBL" id="LR787555">
    <property type="protein sequence ID" value="CAB3263417.1"/>
    <property type="molecule type" value="mRNA"/>
</dbReference>
<protein>
    <submittedName>
        <fullName evidence="7">Leptin receptor gene-related protein-like</fullName>
    </submittedName>
</protein>
<keyword evidence="7" id="KW-0675">Receptor</keyword>
<evidence type="ECO:0000256" key="2">
    <source>
        <dbReference type="ARBA" id="ARBA00005645"/>
    </source>
</evidence>
<dbReference type="GO" id="GO:0005768">
    <property type="term" value="C:endosome"/>
    <property type="evidence" value="ECO:0007669"/>
    <property type="project" value="TreeGrafter"/>
</dbReference>
<dbReference type="InterPro" id="IPR007262">
    <property type="entry name" value="Vps55/LEPROT"/>
</dbReference>
<dbReference type="PANTHER" id="PTHR12050">
    <property type="entry name" value="LEPTIN RECEPTOR-RELATED"/>
    <property type="match status" value="1"/>
</dbReference>
<dbReference type="GO" id="GO:0016020">
    <property type="term" value="C:membrane"/>
    <property type="evidence" value="ECO:0007669"/>
    <property type="project" value="UniProtKB-SubCell"/>
</dbReference>
<dbReference type="AlphaFoldDB" id="A0A6F9DIY6"/>